<feature type="region of interest" description="Disordered" evidence="2">
    <location>
        <begin position="936"/>
        <end position="1003"/>
    </location>
</feature>
<feature type="compositionally biased region" description="Pro residues" evidence="2">
    <location>
        <begin position="123"/>
        <end position="132"/>
    </location>
</feature>
<feature type="compositionally biased region" description="Low complexity" evidence="2">
    <location>
        <begin position="755"/>
        <end position="773"/>
    </location>
</feature>
<evidence type="ECO:0000256" key="1">
    <source>
        <dbReference type="PROSITE-ProRule" id="PRU00047"/>
    </source>
</evidence>
<accession>A0AAD8VMX7</accession>
<feature type="region of interest" description="Disordered" evidence="2">
    <location>
        <begin position="679"/>
        <end position="886"/>
    </location>
</feature>
<evidence type="ECO:0000313" key="4">
    <source>
        <dbReference type="EMBL" id="KAK1611196.1"/>
    </source>
</evidence>
<dbReference type="InterPro" id="IPR036875">
    <property type="entry name" value="Znf_CCHC_sf"/>
</dbReference>
<evidence type="ECO:0000313" key="5">
    <source>
        <dbReference type="Proteomes" id="UP001231189"/>
    </source>
</evidence>
<sequence>MEEDLLREDRMCLTLRSEVEWGDSDGEGFTTVLSRRRRRARAKAFGRHALGRRELAEEVRAARETTVVSRSPLVASADAMGAAAPRELVCGGSLLTESWEGSNSIPVSALQPRELAVPCPSFSSPPPSPPPRLSDTNIFPPLPASLPQRGGSPAAVPSPREAVLGDLPSRSSPLSVRAVKVGGLLVPLPVITAPPPAAPPSPGELGFAQDLSNEWAFGPAHRLEADAAQSSLRSCAEPCDGRHVPASSHPAPEGQLDSSALPPPPLKWFWLPSGTLDLAFAFPAPPRDVRRNLSRAKSLLPAAAAGSSSSGSILVPMDRERFARGKRSFDDYDGGSSRARELDLRQKLDREQEEQRRQQRQRDFDLERERSDAAARRSDSGRSRSDGRRQLPPPPPLPPRNRDQARAPGNRHFRQQRAPQGVATVQPGSGSSGQGGSATTAVDTSKITCYNCGKQGHVQVECSEEPFCVNCKKTGHLSAMCALFNRAPDPFWAGFGGNQQGFFCCDVAEEELQRPATNAAVVALSVGDLSELEVEEEFKDLVDETWNWQVRKVKEKEFVVTFPSKESLRMACRGGGLTLPTSKLKAVISIPIGDPAAKERLTSIWFKLFNVPPALRHADRLLLSTREVGRPVAVDMDSLAMATGPVRVLFGCRLPLQLLKSVTIFVNMEGFEILLEPELEPGDSLTAPRPPKPPTDTREDDHDDDPEETDEDRWDGRRGRHRSREHSPASAPAGGAGGHPRKSATASLGLPLDHLPISSSSPKLQSSPLASPLVSKSPVEAVQDASSSLASPVVSPGSAVRRPSQTPSEVSDNEHPSFSPSFNSASPRPPRAQGPSPSPGQDGINSPGSRSPVLAELVSRARERRSKSNCDRPARRQRTEELIGTHLSFEEEAVLETEAASPKTLGLHVAPAIRPPVDPREVRLLHVSPVMALEAPVARAPRSRATPAEASRKSARGKGTTDTPMLERAINRTSAKNATANASSTSQAKHASKKPYKGNPELSPFTVLNDSSPSHLLKVAQDSCIVFSSTAGSPRTLITVLQAREVAQAELACARLKAEQEVAAANASVEGGNPPVLTGQPSQEGPEMPTDATVPAAREATAKRKKLTKAIPVGHRPVTRQARALSRVA</sequence>
<dbReference type="AlphaFoldDB" id="A0AAD8VMX7"/>
<feature type="region of interest" description="Disordered" evidence="2">
    <location>
        <begin position="1066"/>
        <end position="1093"/>
    </location>
</feature>
<feature type="compositionally biased region" description="Acidic residues" evidence="2">
    <location>
        <begin position="701"/>
        <end position="713"/>
    </location>
</feature>
<reference evidence="4" key="1">
    <citation type="submission" date="2023-07" db="EMBL/GenBank/DDBJ databases">
        <title>A chromosome-level genome assembly of Lolium multiflorum.</title>
        <authorList>
            <person name="Chen Y."/>
            <person name="Copetti D."/>
            <person name="Kolliker R."/>
            <person name="Studer B."/>
        </authorList>
    </citation>
    <scope>NUCLEOTIDE SEQUENCE</scope>
    <source>
        <strain evidence="4">02402/16</strain>
        <tissue evidence="4">Leaf</tissue>
    </source>
</reference>
<dbReference type="PROSITE" id="PS50158">
    <property type="entry name" value="ZF_CCHC"/>
    <property type="match status" value="1"/>
</dbReference>
<feature type="compositionally biased region" description="Low complexity" evidence="2">
    <location>
        <begin position="971"/>
        <end position="986"/>
    </location>
</feature>
<evidence type="ECO:0000256" key="2">
    <source>
        <dbReference type="SAM" id="MobiDB-lite"/>
    </source>
</evidence>
<keyword evidence="1" id="KW-0863">Zinc-finger</keyword>
<dbReference type="SMART" id="SM00343">
    <property type="entry name" value="ZnF_C2HC"/>
    <property type="match status" value="2"/>
</dbReference>
<dbReference type="Pfam" id="PF00098">
    <property type="entry name" value="zf-CCHC"/>
    <property type="match status" value="1"/>
</dbReference>
<dbReference type="Proteomes" id="UP001231189">
    <property type="component" value="Unassembled WGS sequence"/>
</dbReference>
<gene>
    <name evidence="4" type="ORF">QYE76_034869</name>
</gene>
<dbReference type="PANTHER" id="PTHR33170">
    <property type="entry name" value="DUF4283 DOMAIN-CONTAINING PROTEIN-RELATED"/>
    <property type="match status" value="1"/>
</dbReference>
<dbReference type="SUPFAM" id="SSF57756">
    <property type="entry name" value="Retrovirus zinc finger-like domains"/>
    <property type="match status" value="1"/>
</dbReference>
<feature type="compositionally biased region" description="Low complexity" evidence="2">
    <location>
        <begin position="816"/>
        <end position="826"/>
    </location>
</feature>
<feature type="compositionally biased region" description="Basic and acidic residues" evidence="2">
    <location>
        <begin position="338"/>
        <end position="389"/>
    </location>
</feature>
<feature type="compositionally biased region" description="Basic and acidic residues" evidence="2">
    <location>
        <begin position="866"/>
        <end position="883"/>
    </location>
</feature>
<comment type="caution">
    <text evidence="4">The sequence shown here is derived from an EMBL/GenBank/DDBJ whole genome shotgun (WGS) entry which is preliminary data.</text>
</comment>
<protein>
    <recommendedName>
        <fullName evidence="3">CCHC-type domain-containing protein</fullName>
    </recommendedName>
</protein>
<name>A0AAD8VMX7_LOLMU</name>
<feature type="domain" description="CCHC-type" evidence="3">
    <location>
        <begin position="449"/>
        <end position="464"/>
    </location>
</feature>
<dbReference type="GO" id="GO:0003676">
    <property type="term" value="F:nucleic acid binding"/>
    <property type="evidence" value="ECO:0007669"/>
    <property type="project" value="InterPro"/>
</dbReference>
<feature type="region of interest" description="Disordered" evidence="2">
    <location>
        <begin position="117"/>
        <end position="169"/>
    </location>
</feature>
<feature type="region of interest" description="Disordered" evidence="2">
    <location>
        <begin position="234"/>
        <end position="259"/>
    </location>
</feature>
<keyword evidence="1" id="KW-0862">Zinc</keyword>
<feature type="region of interest" description="Disordered" evidence="2">
    <location>
        <begin position="325"/>
        <end position="440"/>
    </location>
</feature>
<dbReference type="InterPro" id="IPR001878">
    <property type="entry name" value="Znf_CCHC"/>
</dbReference>
<proteinExistence type="predicted"/>
<evidence type="ECO:0000259" key="3">
    <source>
        <dbReference type="PROSITE" id="PS50158"/>
    </source>
</evidence>
<dbReference type="GO" id="GO:0008270">
    <property type="term" value="F:zinc ion binding"/>
    <property type="evidence" value="ECO:0007669"/>
    <property type="project" value="UniProtKB-KW"/>
</dbReference>
<dbReference type="EMBL" id="JAUUTY010000007">
    <property type="protein sequence ID" value="KAK1611196.1"/>
    <property type="molecule type" value="Genomic_DNA"/>
</dbReference>
<feature type="compositionally biased region" description="Pro residues" evidence="2">
    <location>
        <begin position="827"/>
        <end position="838"/>
    </location>
</feature>
<dbReference type="PANTHER" id="PTHR33170:SF46">
    <property type="entry name" value="DUF1618 DOMAIN-CONTAINING PROTEIN"/>
    <property type="match status" value="1"/>
</dbReference>
<feature type="compositionally biased region" description="Low complexity" evidence="2">
    <location>
        <begin position="785"/>
        <end position="804"/>
    </location>
</feature>
<keyword evidence="5" id="KW-1185">Reference proteome</keyword>
<dbReference type="Gene3D" id="4.10.60.10">
    <property type="entry name" value="Zinc finger, CCHC-type"/>
    <property type="match status" value="1"/>
</dbReference>
<keyword evidence="1" id="KW-0479">Metal-binding</keyword>
<organism evidence="4 5">
    <name type="scientific">Lolium multiflorum</name>
    <name type="common">Italian ryegrass</name>
    <name type="synonym">Lolium perenne subsp. multiflorum</name>
    <dbReference type="NCBI Taxonomy" id="4521"/>
    <lineage>
        <taxon>Eukaryota</taxon>
        <taxon>Viridiplantae</taxon>
        <taxon>Streptophyta</taxon>
        <taxon>Embryophyta</taxon>
        <taxon>Tracheophyta</taxon>
        <taxon>Spermatophyta</taxon>
        <taxon>Magnoliopsida</taxon>
        <taxon>Liliopsida</taxon>
        <taxon>Poales</taxon>
        <taxon>Poaceae</taxon>
        <taxon>BOP clade</taxon>
        <taxon>Pooideae</taxon>
        <taxon>Poodae</taxon>
        <taxon>Poeae</taxon>
        <taxon>Poeae Chloroplast Group 2 (Poeae type)</taxon>
        <taxon>Loliodinae</taxon>
        <taxon>Loliinae</taxon>
        <taxon>Lolium</taxon>
    </lineage>
</organism>